<dbReference type="RefSeq" id="YP_010127597.1">
    <property type="nucleotide sequence ID" value="NC_056281.1"/>
</dbReference>
<gene>
    <name evidence="2" type="primary">ORF310</name>
</gene>
<dbReference type="EMBL" id="MW167296">
    <property type="protein sequence ID" value="QPP04921.1"/>
    <property type="molecule type" value="Genomic_DNA"/>
</dbReference>
<geneLocation type="mitochondrion" evidence="2"/>
<organism evidence="2">
    <name type="scientific">Bougainvillea spectabilis</name>
    <dbReference type="NCBI Taxonomy" id="146096"/>
    <lineage>
        <taxon>Eukaryota</taxon>
        <taxon>Viridiplantae</taxon>
        <taxon>Streptophyta</taxon>
        <taxon>Embryophyta</taxon>
        <taxon>Tracheophyta</taxon>
        <taxon>Spermatophyta</taxon>
        <taxon>Magnoliopsida</taxon>
        <taxon>eudicotyledons</taxon>
        <taxon>Gunneridae</taxon>
        <taxon>Pentapetalae</taxon>
        <taxon>Caryophyllales</taxon>
        <taxon>Nyctaginaceae</taxon>
        <taxon>Bougainvillea</taxon>
    </lineage>
</organism>
<evidence type="ECO:0000256" key="1">
    <source>
        <dbReference type="SAM" id="Phobius"/>
    </source>
</evidence>
<feature type="transmembrane region" description="Helical" evidence="1">
    <location>
        <begin position="7"/>
        <end position="24"/>
    </location>
</feature>
<keyword evidence="1" id="KW-1133">Transmembrane helix</keyword>
<feature type="transmembrane region" description="Helical" evidence="1">
    <location>
        <begin position="30"/>
        <end position="47"/>
    </location>
</feature>
<protein>
    <submittedName>
        <fullName evidence="2">Uncharacterized protein</fullName>
    </submittedName>
</protein>
<feature type="transmembrane region" description="Helical" evidence="1">
    <location>
        <begin position="59"/>
        <end position="82"/>
    </location>
</feature>
<sequence>MNIIIRFIVSFLAFFVASFFPRLLEDAYRGRFFLFLFCILVFLIFIFRSRYRKLVNSKISGILLVFIYVLLFVFSVFFRFVLFEQMVALFGSVTTAWLVHHNVSSGSSGELVHHNVSSGSSGADGGLPALESSSSSESLTTYRTVIAAENEAEIYVRIRELENLLYYNIPPQHNPGEYERLVREHFDQALNVTHFLQIYDNEYFELQVLERKGLLQDRLENRLLTQPNLEKILELSPYNNIRKEAYYFLQDKLEPLNNLEHAFQRHLMDGNLNSFIRELNEHGRNSEIYREFYRHFTDEDFRRSCGLPLP</sequence>
<keyword evidence="1" id="KW-0812">Transmembrane</keyword>
<accession>A0A7T1T1Z9</accession>
<keyword evidence="1" id="KW-0472">Membrane</keyword>
<name>A0A7T1T1Z9_9CARY</name>
<dbReference type="GeneID" id="65334024"/>
<keyword evidence="2" id="KW-0496">Mitochondrion</keyword>
<reference evidence="2" key="1">
    <citation type="submission" date="2020-10" db="EMBL/GenBank/DDBJ databases">
        <authorList>
            <person name="Yuan F."/>
        </authorList>
    </citation>
    <scope>NUCLEOTIDE SEQUENCE</scope>
</reference>
<dbReference type="AlphaFoldDB" id="A0A7T1T1Z9"/>
<proteinExistence type="predicted"/>
<evidence type="ECO:0000313" key="2">
    <source>
        <dbReference type="EMBL" id="QPP04921.1"/>
    </source>
</evidence>